<organism evidence="1 2">
    <name type="scientific">Hymenobacter cavernae</name>
    <dbReference type="NCBI Taxonomy" id="2044852"/>
    <lineage>
        <taxon>Bacteria</taxon>
        <taxon>Pseudomonadati</taxon>
        <taxon>Bacteroidota</taxon>
        <taxon>Cytophagia</taxon>
        <taxon>Cytophagales</taxon>
        <taxon>Hymenobacteraceae</taxon>
        <taxon>Hymenobacter</taxon>
    </lineage>
</organism>
<dbReference type="EMBL" id="BMHT01000002">
    <property type="protein sequence ID" value="GGF04329.1"/>
    <property type="molecule type" value="Genomic_DNA"/>
</dbReference>
<dbReference type="RefSeq" id="WP_188812541.1">
    <property type="nucleotide sequence ID" value="NZ_BMHT01000002.1"/>
</dbReference>
<reference evidence="2" key="1">
    <citation type="journal article" date="2019" name="Int. J. Syst. Evol. Microbiol.">
        <title>The Global Catalogue of Microorganisms (GCM) 10K type strain sequencing project: providing services to taxonomists for standard genome sequencing and annotation.</title>
        <authorList>
            <consortium name="The Broad Institute Genomics Platform"/>
            <consortium name="The Broad Institute Genome Sequencing Center for Infectious Disease"/>
            <person name="Wu L."/>
            <person name="Ma J."/>
        </authorList>
    </citation>
    <scope>NUCLEOTIDE SEQUENCE [LARGE SCALE GENOMIC DNA]</scope>
    <source>
        <strain evidence="2">CGMCC 1.15197</strain>
    </source>
</reference>
<evidence type="ECO:0008006" key="3">
    <source>
        <dbReference type="Google" id="ProtNLM"/>
    </source>
</evidence>
<comment type="caution">
    <text evidence="1">The sequence shown here is derived from an EMBL/GenBank/DDBJ whole genome shotgun (WGS) entry which is preliminary data.</text>
</comment>
<evidence type="ECO:0000313" key="2">
    <source>
        <dbReference type="Proteomes" id="UP000632273"/>
    </source>
</evidence>
<accession>A0ABQ1TY94</accession>
<evidence type="ECO:0000313" key="1">
    <source>
        <dbReference type="EMBL" id="GGF04329.1"/>
    </source>
</evidence>
<name>A0ABQ1TY94_9BACT</name>
<dbReference type="Proteomes" id="UP000632273">
    <property type="component" value="Unassembled WGS sequence"/>
</dbReference>
<proteinExistence type="predicted"/>
<sequence length="229" mass="26438">MQPTDVFQQVLAKAMSVPDFERWVYDTPALELFLSADEYLELISLNYKDKSALYELEKIIGHYVDWGQVRSNELQQLLQIIISRPDSDAVLLALTASYDWYCDGCSFLSDLAFDYGLATEQDFGWEAYKNWKSISEEERQKYLDQFYPGAAQEAARVLEWLASGSIRLHLKSQHDELEYTDNRGSLEQKEPSLLLNSAKRYVPAAPAPASEANRTAQLAKSKKWWQFWK</sequence>
<gene>
    <name evidence="1" type="ORF">GCM10011383_14290</name>
</gene>
<protein>
    <recommendedName>
        <fullName evidence="3">DUF4240 domain-containing protein</fullName>
    </recommendedName>
</protein>
<keyword evidence="2" id="KW-1185">Reference proteome</keyword>